<dbReference type="SUPFAM" id="SSF53335">
    <property type="entry name" value="S-adenosyl-L-methionine-dependent methyltransferases"/>
    <property type="match status" value="1"/>
</dbReference>
<gene>
    <name evidence="2" type="ORF">PSJ8397_00448</name>
</gene>
<dbReference type="GO" id="GO:0016740">
    <property type="term" value="F:transferase activity"/>
    <property type="evidence" value="ECO:0007669"/>
    <property type="project" value="UniProtKB-KW"/>
</dbReference>
<dbReference type="InterPro" id="IPR029063">
    <property type="entry name" value="SAM-dependent_MTases_sf"/>
</dbReference>
<dbReference type="PANTHER" id="PTHR43861">
    <property type="entry name" value="TRANS-ACONITATE 2-METHYLTRANSFERASE-RELATED"/>
    <property type="match status" value="1"/>
</dbReference>
<dbReference type="Pfam" id="PF08242">
    <property type="entry name" value="Methyltransf_12"/>
    <property type="match status" value="1"/>
</dbReference>
<evidence type="ECO:0000313" key="3">
    <source>
        <dbReference type="Proteomes" id="UP000193623"/>
    </source>
</evidence>
<evidence type="ECO:0000313" key="2">
    <source>
        <dbReference type="EMBL" id="SLN16706.1"/>
    </source>
</evidence>
<dbReference type="PANTHER" id="PTHR43861:SF1">
    <property type="entry name" value="TRANS-ACONITATE 2-METHYLTRANSFERASE"/>
    <property type="match status" value="1"/>
</dbReference>
<accession>A0A1Y5RG25</accession>
<evidence type="ECO:0000259" key="1">
    <source>
        <dbReference type="Pfam" id="PF08242"/>
    </source>
</evidence>
<reference evidence="2 3" key="1">
    <citation type="submission" date="2017-03" db="EMBL/GenBank/DDBJ databases">
        <authorList>
            <person name="Afonso C.L."/>
            <person name="Miller P.J."/>
            <person name="Scott M.A."/>
            <person name="Spackman E."/>
            <person name="Goraichik I."/>
            <person name="Dimitrov K.M."/>
            <person name="Suarez D.L."/>
            <person name="Swayne D.E."/>
        </authorList>
    </citation>
    <scope>NUCLEOTIDE SEQUENCE [LARGE SCALE GENOMIC DNA]</scope>
    <source>
        <strain evidence="2 3">CECT 8397</strain>
    </source>
</reference>
<name>A0A1Y5RG25_9RHOB</name>
<dbReference type="CDD" id="cd02440">
    <property type="entry name" value="AdoMet_MTases"/>
    <property type="match status" value="1"/>
</dbReference>
<dbReference type="RefSeq" id="WP_085862914.1">
    <property type="nucleotide sequence ID" value="NZ_FWFT01000001.1"/>
</dbReference>
<dbReference type="AlphaFoldDB" id="A0A1Y5RG25"/>
<organism evidence="2 3">
    <name type="scientific">Pseudooctadecabacter jejudonensis</name>
    <dbReference type="NCBI Taxonomy" id="1391910"/>
    <lineage>
        <taxon>Bacteria</taxon>
        <taxon>Pseudomonadati</taxon>
        <taxon>Pseudomonadota</taxon>
        <taxon>Alphaproteobacteria</taxon>
        <taxon>Rhodobacterales</taxon>
        <taxon>Paracoccaceae</taxon>
        <taxon>Pseudooctadecabacter</taxon>
    </lineage>
</organism>
<dbReference type="InterPro" id="IPR013217">
    <property type="entry name" value="Methyltransf_12"/>
</dbReference>
<sequence length="209" mass="22397">MTDKDTPPSLWSPRSVDDTKKIYADWADTYDRDVTDMAYATPSRVAAALRGLKVDVTTPVLDFGCGTGLSGVALRQAGFETVDGTDISSQMLAHADVKTLPDGPVYRNTWLGDPDTIDIAKGAYDTIVATGVISLGAAPASLLATLVGLLPRGGHIAFSFNDPTLKDQSYINALDDVLHSQLADLKFREHGPHLNEKVTGSDVIVLKRK</sequence>
<protein>
    <submittedName>
        <fullName evidence="2">Mg-protoporphyrin IX methyl transferase</fullName>
    </submittedName>
</protein>
<feature type="domain" description="Methyltransferase type 12" evidence="1">
    <location>
        <begin position="61"/>
        <end position="156"/>
    </location>
</feature>
<keyword evidence="2" id="KW-0808">Transferase</keyword>
<dbReference type="OrthoDB" id="9807911at2"/>
<dbReference type="Proteomes" id="UP000193623">
    <property type="component" value="Unassembled WGS sequence"/>
</dbReference>
<dbReference type="EMBL" id="FWFT01000001">
    <property type="protein sequence ID" value="SLN16706.1"/>
    <property type="molecule type" value="Genomic_DNA"/>
</dbReference>
<proteinExistence type="predicted"/>
<keyword evidence="3" id="KW-1185">Reference proteome</keyword>
<dbReference type="Gene3D" id="3.40.50.150">
    <property type="entry name" value="Vaccinia Virus protein VP39"/>
    <property type="match status" value="1"/>
</dbReference>